<feature type="chain" id="PRO_5040747043" evidence="1">
    <location>
        <begin position="21"/>
        <end position="167"/>
    </location>
</feature>
<keyword evidence="3" id="KW-1185">Reference proteome</keyword>
<proteinExistence type="predicted"/>
<evidence type="ECO:0000313" key="3">
    <source>
        <dbReference type="Proteomes" id="UP001141434"/>
    </source>
</evidence>
<dbReference type="RefSeq" id="XP_056508999.1">
    <property type="nucleotide sequence ID" value="XM_056658706.1"/>
</dbReference>
<dbReference type="Proteomes" id="UP001141434">
    <property type="component" value="Unassembled WGS sequence"/>
</dbReference>
<dbReference type="EMBL" id="JAPMSZ010000010">
    <property type="protein sequence ID" value="KAJ5086874.1"/>
    <property type="molecule type" value="Genomic_DNA"/>
</dbReference>
<dbReference type="AlphaFoldDB" id="A0A9W9ES70"/>
<dbReference type="GeneID" id="81397875"/>
<name>A0A9W9ES70_9EURO</name>
<gene>
    <name evidence="2" type="ORF">NUU61_008181</name>
</gene>
<evidence type="ECO:0000313" key="2">
    <source>
        <dbReference type="EMBL" id="KAJ5086874.1"/>
    </source>
</evidence>
<keyword evidence="1" id="KW-0732">Signal</keyword>
<organism evidence="2 3">
    <name type="scientific">Penicillium alfredii</name>
    <dbReference type="NCBI Taxonomy" id="1506179"/>
    <lineage>
        <taxon>Eukaryota</taxon>
        <taxon>Fungi</taxon>
        <taxon>Dikarya</taxon>
        <taxon>Ascomycota</taxon>
        <taxon>Pezizomycotina</taxon>
        <taxon>Eurotiomycetes</taxon>
        <taxon>Eurotiomycetidae</taxon>
        <taxon>Eurotiales</taxon>
        <taxon>Aspergillaceae</taxon>
        <taxon>Penicillium</taxon>
    </lineage>
</organism>
<feature type="signal peptide" evidence="1">
    <location>
        <begin position="1"/>
        <end position="20"/>
    </location>
</feature>
<reference evidence="2" key="2">
    <citation type="journal article" date="2023" name="IMA Fungus">
        <title>Comparative genomic study of the Penicillium genus elucidates a diverse pangenome and 15 lateral gene transfer events.</title>
        <authorList>
            <person name="Petersen C."/>
            <person name="Sorensen T."/>
            <person name="Nielsen M.R."/>
            <person name="Sondergaard T.E."/>
            <person name="Sorensen J.L."/>
            <person name="Fitzpatrick D.A."/>
            <person name="Frisvad J.C."/>
            <person name="Nielsen K.L."/>
        </authorList>
    </citation>
    <scope>NUCLEOTIDE SEQUENCE</scope>
    <source>
        <strain evidence="2">IBT 34128</strain>
    </source>
</reference>
<reference evidence="2" key="1">
    <citation type="submission" date="2022-11" db="EMBL/GenBank/DDBJ databases">
        <authorList>
            <person name="Petersen C."/>
        </authorList>
    </citation>
    <scope>NUCLEOTIDE SEQUENCE</scope>
    <source>
        <strain evidence="2">IBT 34128</strain>
    </source>
</reference>
<evidence type="ECO:0000256" key="1">
    <source>
        <dbReference type="SAM" id="SignalP"/>
    </source>
</evidence>
<accession>A0A9W9ES70</accession>
<comment type="caution">
    <text evidence="2">The sequence shown here is derived from an EMBL/GenBank/DDBJ whole genome shotgun (WGS) entry which is preliminary data.</text>
</comment>
<protein>
    <submittedName>
        <fullName evidence="2">Uncharacterized protein</fullName>
    </submittedName>
</protein>
<sequence>MNLLKHLALLGGVAVHAATTASPKPSSTSSAAIQAPTFSPEQVQSLKATIKPNEDDRTECIIKIDLPPFNCQGSKTGKAFEYGSPWPHACWHQYNETSPDIDLQRWSICDDGTTATFRYKSEQLLILTPEGKAVRFGFDTGDDSDYSVVGEQVKGDPSLDLHPYFSN</sequence>